<organism evidence="6 7">
    <name type="scientific">Paenibacillus rhizosphaerae</name>
    <dbReference type="NCBI Taxonomy" id="297318"/>
    <lineage>
        <taxon>Bacteria</taxon>
        <taxon>Bacillati</taxon>
        <taxon>Bacillota</taxon>
        <taxon>Bacilli</taxon>
        <taxon>Bacillales</taxon>
        <taxon>Paenibacillaceae</taxon>
        <taxon>Paenibacillus</taxon>
    </lineage>
</organism>
<evidence type="ECO:0000256" key="1">
    <source>
        <dbReference type="ARBA" id="ARBA00023015"/>
    </source>
</evidence>
<dbReference type="InterPro" id="IPR009057">
    <property type="entry name" value="Homeodomain-like_sf"/>
</dbReference>
<proteinExistence type="predicted"/>
<evidence type="ECO:0000313" key="7">
    <source>
        <dbReference type="Proteomes" id="UP000517523"/>
    </source>
</evidence>
<name>A0A839TXZ4_9BACL</name>
<dbReference type="PANTHER" id="PTHR47506">
    <property type="entry name" value="TRANSCRIPTIONAL REGULATORY PROTEIN"/>
    <property type="match status" value="1"/>
</dbReference>
<dbReference type="GO" id="GO:0003677">
    <property type="term" value="F:DNA binding"/>
    <property type="evidence" value="ECO:0007669"/>
    <property type="project" value="UniProtKB-UniRule"/>
</dbReference>
<dbReference type="InterPro" id="IPR001647">
    <property type="entry name" value="HTH_TetR"/>
</dbReference>
<feature type="DNA-binding region" description="H-T-H motif" evidence="4">
    <location>
        <begin position="29"/>
        <end position="48"/>
    </location>
</feature>
<keyword evidence="1" id="KW-0805">Transcription regulation</keyword>
<dbReference type="SUPFAM" id="SSF48498">
    <property type="entry name" value="Tetracyclin repressor-like, C-terminal domain"/>
    <property type="match status" value="1"/>
</dbReference>
<evidence type="ECO:0000259" key="5">
    <source>
        <dbReference type="PROSITE" id="PS50977"/>
    </source>
</evidence>
<evidence type="ECO:0000256" key="4">
    <source>
        <dbReference type="PROSITE-ProRule" id="PRU00335"/>
    </source>
</evidence>
<feature type="domain" description="HTH tetR-type" evidence="5">
    <location>
        <begin position="6"/>
        <end position="66"/>
    </location>
</feature>
<keyword evidence="3" id="KW-0804">Transcription</keyword>
<evidence type="ECO:0000256" key="2">
    <source>
        <dbReference type="ARBA" id="ARBA00023125"/>
    </source>
</evidence>
<accession>A0A839TXZ4</accession>
<dbReference type="EMBL" id="JACHXJ010000006">
    <property type="protein sequence ID" value="MBB3131353.1"/>
    <property type="molecule type" value="Genomic_DNA"/>
</dbReference>
<keyword evidence="2 4" id="KW-0238">DNA-binding</keyword>
<gene>
    <name evidence="6" type="ORF">FHS19_006073</name>
</gene>
<dbReference type="Gene3D" id="1.10.357.10">
    <property type="entry name" value="Tetracycline Repressor, domain 2"/>
    <property type="match status" value="1"/>
</dbReference>
<dbReference type="Gene3D" id="1.10.10.60">
    <property type="entry name" value="Homeodomain-like"/>
    <property type="match status" value="1"/>
</dbReference>
<dbReference type="RefSeq" id="WP_183586116.1">
    <property type="nucleotide sequence ID" value="NZ_JACHXJ010000006.1"/>
</dbReference>
<dbReference type="Proteomes" id="UP000517523">
    <property type="component" value="Unassembled WGS sequence"/>
</dbReference>
<evidence type="ECO:0000256" key="3">
    <source>
        <dbReference type="ARBA" id="ARBA00023163"/>
    </source>
</evidence>
<evidence type="ECO:0000313" key="6">
    <source>
        <dbReference type="EMBL" id="MBB3131353.1"/>
    </source>
</evidence>
<comment type="caution">
    <text evidence="6">The sequence shown here is derived from an EMBL/GenBank/DDBJ whole genome shotgun (WGS) entry which is preliminary data.</text>
</comment>
<dbReference type="InterPro" id="IPR036271">
    <property type="entry name" value="Tet_transcr_reg_TetR-rel_C_sf"/>
</dbReference>
<dbReference type="AlphaFoldDB" id="A0A839TXZ4"/>
<dbReference type="Pfam" id="PF16925">
    <property type="entry name" value="TetR_C_13"/>
    <property type="match status" value="1"/>
</dbReference>
<dbReference type="PROSITE" id="PS50977">
    <property type="entry name" value="HTH_TETR_2"/>
    <property type="match status" value="1"/>
</dbReference>
<reference evidence="6 7" key="1">
    <citation type="submission" date="2020-08" db="EMBL/GenBank/DDBJ databases">
        <title>Genomic Encyclopedia of Type Strains, Phase III (KMG-III): the genomes of soil and plant-associated and newly described type strains.</title>
        <authorList>
            <person name="Whitman W."/>
        </authorList>
    </citation>
    <scope>NUCLEOTIDE SEQUENCE [LARGE SCALE GENOMIC DNA]</scope>
    <source>
        <strain evidence="6 7">CECT 5831</strain>
    </source>
</reference>
<sequence>MARSKEFDMNEVLHKAMEVFGHYGYEGTSLPLLLEGLGIARQSLYDTYGTKKDLFIKAVRHYVNEKSSAVVVHLEKTESVKEAIHGIFREIVNVLQDKDRRKECFILYSAIDQVPHEPEIAALFEEDRKRLERAFYEALVRAKEKQELSTDQDLQSLARYLYHSRYALTQVAKLTNDPKVLEEFTTVTLSTLEV</sequence>
<dbReference type="Pfam" id="PF00440">
    <property type="entry name" value="TetR_N"/>
    <property type="match status" value="1"/>
</dbReference>
<dbReference type="SUPFAM" id="SSF46689">
    <property type="entry name" value="Homeodomain-like"/>
    <property type="match status" value="1"/>
</dbReference>
<dbReference type="PANTHER" id="PTHR47506:SF1">
    <property type="entry name" value="HTH-TYPE TRANSCRIPTIONAL REGULATOR YJDC"/>
    <property type="match status" value="1"/>
</dbReference>
<protein>
    <submittedName>
        <fullName evidence="6">TetR/AcrR family transcriptional repressor of nem operon</fullName>
    </submittedName>
</protein>
<dbReference type="InterPro" id="IPR011075">
    <property type="entry name" value="TetR_C"/>
</dbReference>